<feature type="domain" description="Glycosyltransferase subfamily 4-like N-terminal" evidence="1">
    <location>
        <begin position="15"/>
        <end position="167"/>
    </location>
</feature>
<keyword evidence="3" id="KW-1185">Reference proteome</keyword>
<dbReference type="RefSeq" id="WP_189496248.1">
    <property type="nucleotide sequence ID" value="NZ_BMZH01000003.1"/>
</dbReference>
<accession>A0A8J3G1W6</accession>
<name>A0A8J3G1W6_9PROT</name>
<dbReference type="Gene3D" id="3.40.50.2000">
    <property type="entry name" value="Glycogen Phosphorylase B"/>
    <property type="match status" value="2"/>
</dbReference>
<dbReference type="CDD" id="cd03814">
    <property type="entry name" value="GT4-like"/>
    <property type="match status" value="1"/>
</dbReference>
<dbReference type="AlphaFoldDB" id="A0A8J3G1W6"/>
<evidence type="ECO:0000313" key="2">
    <source>
        <dbReference type="EMBL" id="GHA89693.1"/>
    </source>
</evidence>
<dbReference type="InterPro" id="IPR050194">
    <property type="entry name" value="Glycosyltransferase_grp1"/>
</dbReference>
<dbReference type="PANTHER" id="PTHR45947:SF3">
    <property type="entry name" value="SULFOQUINOVOSYL TRANSFERASE SQD2"/>
    <property type="match status" value="1"/>
</dbReference>
<organism evidence="2 3">
    <name type="scientific">Algimonas arctica</name>
    <dbReference type="NCBI Taxonomy" id="1479486"/>
    <lineage>
        <taxon>Bacteria</taxon>
        <taxon>Pseudomonadati</taxon>
        <taxon>Pseudomonadota</taxon>
        <taxon>Alphaproteobacteria</taxon>
        <taxon>Maricaulales</taxon>
        <taxon>Robiginitomaculaceae</taxon>
        <taxon>Algimonas</taxon>
    </lineage>
</organism>
<dbReference type="InterPro" id="IPR028098">
    <property type="entry name" value="Glyco_trans_4-like_N"/>
</dbReference>
<gene>
    <name evidence="2" type="ORF">GCM10009069_11060</name>
</gene>
<evidence type="ECO:0000259" key="1">
    <source>
        <dbReference type="Pfam" id="PF13439"/>
    </source>
</evidence>
<dbReference type="Proteomes" id="UP000634004">
    <property type="component" value="Unassembled WGS sequence"/>
</dbReference>
<dbReference type="EMBL" id="BMZH01000003">
    <property type="protein sequence ID" value="GHA89693.1"/>
    <property type="molecule type" value="Genomic_DNA"/>
</dbReference>
<dbReference type="Pfam" id="PF13439">
    <property type="entry name" value="Glyco_transf_4"/>
    <property type="match status" value="1"/>
</dbReference>
<reference evidence="2" key="2">
    <citation type="submission" date="2020-09" db="EMBL/GenBank/DDBJ databases">
        <authorList>
            <person name="Sun Q."/>
            <person name="Kim S."/>
        </authorList>
    </citation>
    <scope>NUCLEOTIDE SEQUENCE</scope>
    <source>
        <strain evidence="2">KCTC 32513</strain>
    </source>
</reference>
<sequence>MKILLVTDAWHPQMNGVVRTLDTTITHLRERGHTVEVIAPSDGYWTLPLPTYPDIRLALFAKRDVEQRMARFGPEAVHIATEGPLGQAARSLCLRWGMPFTTSYHTKFPEYIKARVPFIPMSLTYKFVRDFHNQGGRTMVTTPSMASFLVSKGFTGLGVWARGVDTDLFHPNKRTAPDDVYAGLTRPIFVNVGRVSVEKNIEAFLDLDLPGTKVVVGDGPQMDTLKKRYPDIRFTGSKFGEDLARHFADADVFVFPSKTDTFGLVIIEAMASGTPVAAYPVSGPIDIIPDSGAGIIDEDLRTASLSALELSREDARKHALAYSWDAATDIFFDYLTPEYEPIARRRWRRVRRMVKIASSPMHIIRREMRKLWRTLRGKSVRR</sequence>
<proteinExistence type="predicted"/>
<dbReference type="PANTHER" id="PTHR45947">
    <property type="entry name" value="SULFOQUINOVOSYL TRANSFERASE SQD2"/>
    <property type="match status" value="1"/>
</dbReference>
<dbReference type="SUPFAM" id="SSF53756">
    <property type="entry name" value="UDP-Glycosyltransferase/glycogen phosphorylase"/>
    <property type="match status" value="1"/>
</dbReference>
<dbReference type="Pfam" id="PF13692">
    <property type="entry name" value="Glyco_trans_1_4"/>
    <property type="match status" value="1"/>
</dbReference>
<reference evidence="2" key="1">
    <citation type="journal article" date="2014" name="Int. J. Syst. Evol. Microbiol.">
        <title>Complete genome sequence of Corynebacterium casei LMG S-19264T (=DSM 44701T), isolated from a smear-ripened cheese.</title>
        <authorList>
            <consortium name="US DOE Joint Genome Institute (JGI-PGF)"/>
            <person name="Walter F."/>
            <person name="Albersmeier A."/>
            <person name="Kalinowski J."/>
            <person name="Ruckert C."/>
        </authorList>
    </citation>
    <scope>NUCLEOTIDE SEQUENCE</scope>
    <source>
        <strain evidence="2">KCTC 32513</strain>
    </source>
</reference>
<protein>
    <submittedName>
        <fullName evidence="2">GDP-mannose-dependent alpha-mannosyltransferase</fullName>
    </submittedName>
</protein>
<dbReference type="GO" id="GO:0016757">
    <property type="term" value="F:glycosyltransferase activity"/>
    <property type="evidence" value="ECO:0007669"/>
    <property type="project" value="UniProtKB-ARBA"/>
</dbReference>
<comment type="caution">
    <text evidence="2">The sequence shown here is derived from an EMBL/GenBank/DDBJ whole genome shotgun (WGS) entry which is preliminary data.</text>
</comment>
<evidence type="ECO:0000313" key="3">
    <source>
        <dbReference type="Proteomes" id="UP000634004"/>
    </source>
</evidence>